<organism evidence="2">
    <name type="scientific">marine sediment metagenome</name>
    <dbReference type="NCBI Taxonomy" id="412755"/>
    <lineage>
        <taxon>unclassified sequences</taxon>
        <taxon>metagenomes</taxon>
        <taxon>ecological metagenomes</taxon>
    </lineage>
</organism>
<dbReference type="EMBL" id="LAZR01010990">
    <property type="protein sequence ID" value="KKM63976.1"/>
    <property type="molecule type" value="Genomic_DNA"/>
</dbReference>
<evidence type="ECO:0000313" key="2">
    <source>
        <dbReference type="EMBL" id="KKM63976.1"/>
    </source>
</evidence>
<comment type="caution">
    <text evidence="2">The sequence shown here is derived from an EMBL/GenBank/DDBJ whole genome shotgun (WGS) entry which is preliminary data.</text>
</comment>
<name>A0A0F9JNG6_9ZZZZ</name>
<sequence length="33" mass="3818">MFGFLWILLLGFLGFCILVGIMMLIELIKGMRK</sequence>
<proteinExistence type="predicted"/>
<reference evidence="2" key="1">
    <citation type="journal article" date="2015" name="Nature">
        <title>Complex archaea that bridge the gap between prokaryotes and eukaryotes.</title>
        <authorList>
            <person name="Spang A."/>
            <person name="Saw J.H."/>
            <person name="Jorgensen S.L."/>
            <person name="Zaremba-Niedzwiedzka K."/>
            <person name="Martijn J."/>
            <person name="Lind A.E."/>
            <person name="van Eijk R."/>
            <person name="Schleper C."/>
            <person name="Guy L."/>
            <person name="Ettema T.J."/>
        </authorList>
    </citation>
    <scope>NUCLEOTIDE SEQUENCE</scope>
</reference>
<protein>
    <submittedName>
        <fullName evidence="2">Uncharacterized protein</fullName>
    </submittedName>
</protein>
<dbReference type="AlphaFoldDB" id="A0A0F9JNG6"/>
<keyword evidence="1" id="KW-1133">Transmembrane helix</keyword>
<gene>
    <name evidence="2" type="ORF">LCGC14_1505980</name>
</gene>
<feature type="transmembrane region" description="Helical" evidence="1">
    <location>
        <begin position="6"/>
        <end position="28"/>
    </location>
</feature>
<evidence type="ECO:0000256" key="1">
    <source>
        <dbReference type="SAM" id="Phobius"/>
    </source>
</evidence>
<keyword evidence="1" id="KW-0472">Membrane</keyword>
<keyword evidence="1" id="KW-0812">Transmembrane</keyword>
<accession>A0A0F9JNG6</accession>